<dbReference type="PANTHER" id="PTHR31123">
    <property type="entry name" value="ACCUMULATION OF DYADS PROTEIN 2-RELATED"/>
    <property type="match status" value="1"/>
</dbReference>
<evidence type="ECO:0000256" key="5">
    <source>
        <dbReference type="ARBA" id="ARBA00023136"/>
    </source>
</evidence>
<dbReference type="GO" id="GO:0005886">
    <property type="term" value="C:plasma membrane"/>
    <property type="evidence" value="ECO:0007669"/>
    <property type="project" value="TreeGrafter"/>
</dbReference>
<proteinExistence type="inferred from homology"/>
<sequence>MSQASNTDLEKNVTEHYEGRPLTHTVTPGGNPADYSQPALPQYHRKVANPAPLGLVSFAAGYWLASVLTLYARGVEIPNVVVPVLALFGGLMQTIVGLVEMFLGNTWGATVFCSFGSFNFTYAALYLPAFGVAQAYMRSDGTLDPSFNQAVGLYLLMWALVVGFFCVGALRTSVSVLATLVFTFLNFMTLAIWKMADSDTARIVGGVFGLCASACATWGAAAGFYTSDATFGFLQPSPINLRRD</sequence>
<protein>
    <submittedName>
        <fullName evidence="8">RHTO0S15e00892g1_1</fullName>
    </submittedName>
</protein>
<keyword evidence="3 7" id="KW-0812">Transmembrane</keyword>
<keyword evidence="4 7" id="KW-1133">Transmembrane helix</keyword>
<dbReference type="InterPro" id="IPR000791">
    <property type="entry name" value="Gpr1/Fun34/SatP-like"/>
</dbReference>
<feature type="transmembrane region" description="Helical" evidence="7">
    <location>
        <begin position="151"/>
        <end position="170"/>
    </location>
</feature>
<organism evidence="8">
    <name type="scientific">Rhodotorula toruloides</name>
    <name type="common">Yeast</name>
    <name type="synonym">Rhodosporidium toruloides</name>
    <dbReference type="NCBI Taxonomy" id="5286"/>
    <lineage>
        <taxon>Eukaryota</taxon>
        <taxon>Fungi</taxon>
        <taxon>Dikarya</taxon>
        <taxon>Basidiomycota</taxon>
        <taxon>Pucciniomycotina</taxon>
        <taxon>Microbotryomycetes</taxon>
        <taxon>Sporidiobolales</taxon>
        <taxon>Sporidiobolaceae</taxon>
        <taxon>Rhodotorula</taxon>
    </lineage>
</organism>
<reference evidence="8" key="1">
    <citation type="journal article" date="2014" name="Genome Announc.">
        <title>Draft genome sequence of Rhodosporidium toruloides CECT1137, an oleaginous yeast of biotechnological interest.</title>
        <authorList>
            <person name="Morin N."/>
            <person name="Calcas X."/>
            <person name="Devillers H."/>
            <person name="Durrens P."/>
            <person name="Sherman D.J."/>
            <person name="Nicaud J.-M."/>
            <person name="Neuveglise C."/>
        </authorList>
    </citation>
    <scope>NUCLEOTIDE SEQUENCE</scope>
    <source>
        <strain evidence="8">CECT1137</strain>
    </source>
</reference>
<evidence type="ECO:0000256" key="4">
    <source>
        <dbReference type="ARBA" id="ARBA00022989"/>
    </source>
</evidence>
<dbReference type="InterPro" id="IPR047622">
    <property type="entry name" value="GPR1_FUN34_YAAH"/>
</dbReference>
<name>A0A061BCM4_RHOTO</name>
<dbReference type="InterPro" id="IPR051633">
    <property type="entry name" value="AceTr"/>
</dbReference>
<feature type="region of interest" description="Disordered" evidence="6">
    <location>
        <begin position="1"/>
        <end position="31"/>
    </location>
</feature>
<dbReference type="EMBL" id="LK052950">
    <property type="protein sequence ID" value="CDR47715.1"/>
    <property type="molecule type" value="Genomic_DNA"/>
</dbReference>
<feature type="transmembrane region" description="Helical" evidence="7">
    <location>
        <begin position="203"/>
        <end position="225"/>
    </location>
</feature>
<evidence type="ECO:0000256" key="6">
    <source>
        <dbReference type="SAM" id="MobiDB-lite"/>
    </source>
</evidence>
<gene>
    <name evidence="8" type="ORF">RHTO0S_15e00892g</name>
</gene>
<accession>A0A061BCM4</accession>
<comment type="similarity">
    <text evidence="2">Belongs to the acetate uptake transporter (AceTr) (TC 2.A.96) family.</text>
</comment>
<evidence type="ECO:0000256" key="2">
    <source>
        <dbReference type="ARBA" id="ARBA00005587"/>
    </source>
</evidence>
<keyword evidence="5 7" id="KW-0472">Membrane</keyword>
<dbReference type="AlphaFoldDB" id="A0A061BCM4"/>
<feature type="transmembrane region" description="Helical" evidence="7">
    <location>
        <begin position="51"/>
        <end position="72"/>
    </location>
</feature>
<feature type="transmembrane region" description="Helical" evidence="7">
    <location>
        <begin position="109"/>
        <end position="130"/>
    </location>
</feature>
<dbReference type="PANTHER" id="PTHR31123:SF1">
    <property type="entry name" value="ACCUMULATION OF DYADS PROTEIN 2-RELATED"/>
    <property type="match status" value="1"/>
</dbReference>
<evidence type="ECO:0000256" key="1">
    <source>
        <dbReference type="ARBA" id="ARBA00004141"/>
    </source>
</evidence>
<evidence type="ECO:0000256" key="3">
    <source>
        <dbReference type="ARBA" id="ARBA00022692"/>
    </source>
</evidence>
<dbReference type="Pfam" id="PF01184">
    <property type="entry name" value="Gpr1_Fun34_YaaH"/>
    <property type="match status" value="1"/>
</dbReference>
<evidence type="ECO:0000313" key="8">
    <source>
        <dbReference type="EMBL" id="CDR47715.1"/>
    </source>
</evidence>
<dbReference type="NCBIfam" id="NF038013">
    <property type="entry name" value="AceTr_1"/>
    <property type="match status" value="1"/>
</dbReference>
<dbReference type="PROSITE" id="PS01114">
    <property type="entry name" value="GPR1_FUN34_YAAH"/>
    <property type="match status" value="1"/>
</dbReference>
<feature type="transmembrane region" description="Helical" evidence="7">
    <location>
        <begin position="176"/>
        <end position="196"/>
    </location>
</feature>
<feature type="transmembrane region" description="Helical" evidence="7">
    <location>
        <begin position="84"/>
        <end position="103"/>
    </location>
</feature>
<dbReference type="OrthoDB" id="3648309at2759"/>
<dbReference type="GO" id="GO:0015123">
    <property type="term" value="F:acetate transmembrane transporter activity"/>
    <property type="evidence" value="ECO:0007669"/>
    <property type="project" value="TreeGrafter"/>
</dbReference>
<feature type="compositionally biased region" description="Basic and acidic residues" evidence="6">
    <location>
        <begin position="8"/>
        <end position="21"/>
    </location>
</feature>
<comment type="subcellular location">
    <subcellularLocation>
        <location evidence="1">Membrane</location>
        <topology evidence="1">Multi-pass membrane protein</topology>
    </subcellularLocation>
</comment>
<evidence type="ECO:0000256" key="7">
    <source>
        <dbReference type="SAM" id="Phobius"/>
    </source>
</evidence>